<keyword evidence="3" id="KW-1185">Reference proteome</keyword>
<gene>
    <name evidence="2" type="ORF">ES332_A04G071000v1</name>
</gene>
<feature type="transmembrane region" description="Helical" evidence="1">
    <location>
        <begin position="166"/>
        <end position="185"/>
    </location>
</feature>
<protein>
    <recommendedName>
        <fullName evidence="4">F-box associated domain-containing protein</fullName>
    </recommendedName>
</protein>
<proteinExistence type="predicted"/>
<name>A0A5D2QWF4_GOSTO</name>
<sequence>MVRSSEDCLATYLLAVILLKLPVKSSFHFKSVEKTWFHYFQNINFIFQHLSISKKNKLILVYYRIGNLINHSCFLRLEFRILSVCNEKIPPNLYISQRAFGFGLDSLSNDYKVIQIKSHDDGNKKHHGHHYAVYKMSTDIWRVLKHEDLQRPKYLLIMNNNSEMSISLHFILVLKLSNFFSYLILTYMGS</sequence>
<keyword evidence="1" id="KW-1133">Transmembrane helix</keyword>
<accession>A0A5D2QWF4</accession>
<organism evidence="2 3">
    <name type="scientific">Gossypium tomentosum</name>
    <name type="common">Hawaiian cotton</name>
    <name type="synonym">Gossypium sandvicense</name>
    <dbReference type="NCBI Taxonomy" id="34277"/>
    <lineage>
        <taxon>Eukaryota</taxon>
        <taxon>Viridiplantae</taxon>
        <taxon>Streptophyta</taxon>
        <taxon>Embryophyta</taxon>
        <taxon>Tracheophyta</taxon>
        <taxon>Spermatophyta</taxon>
        <taxon>Magnoliopsida</taxon>
        <taxon>eudicotyledons</taxon>
        <taxon>Gunneridae</taxon>
        <taxon>Pentapetalae</taxon>
        <taxon>rosids</taxon>
        <taxon>malvids</taxon>
        <taxon>Malvales</taxon>
        <taxon>Malvaceae</taxon>
        <taxon>Malvoideae</taxon>
        <taxon>Gossypium</taxon>
    </lineage>
</organism>
<dbReference type="PANTHER" id="PTHR31672:SF13">
    <property type="entry name" value="F-BOX PROTEIN CPR30-LIKE"/>
    <property type="match status" value="1"/>
</dbReference>
<evidence type="ECO:0000313" key="2">
    <source>
        <dbReference type="EMBL" id="TYI32543.1"/>
    </source>
</evidence>
<dbReference type="PANTHER" id="PTHR31672">
    <property type="entry name" value="BNACNNG10540D PROTEIN"/>
    <property type="match status" value="1"/>
</dbReference>
<dbReference type="AlphaFoldDB" id="A0A5D2QWF4"/>
<keyword evidence="1" id="KW-0472">Membrane</keyword>
<keyword evidence="1" id="KW-0812">Transmembrane</keyword>
<evidence type="ECO:0008006" key="4">
    <source>
        <dbReference type="Google" id="ProtNLM"/>
    </source>
</evidence>
<dbReference type="EMBL" id="CM017613">
    <property type="protein sequence ID" value="TYI32543.1"/>
    <property type="molecule type" value="Genomic_DNA"/>
</dbReference>
<dbReference type="InterPro" id="IPR050796">
    <property type="entry name" value="SCF_F-box_component"/>
</dbReference>
<evidence type="ECO:0000313" key="3">
    <source>
        <dbReference type="Proteomes" id="UP000322667"/>
    </source>
</evidence>
<reference evidence="2 3" key="1">
    <citation type="submission" date="2019-07" db="EMBL/GenBank/DDBJ databases">
        <title>WGS assembly of Gossypium tomentosum.</title>
        <authorList>
            <person name="Chen Z.J."/>
            <person name="Sreedasyam A."/>
            <person name="Ando A."/>
            <person name="Song Q."/>
            <person name="De L."/>
            <person name="Hulse-Kemp A."/>
            <person name="Ding M."/>
            <person name="Ye W."/>
            <person name="Kirkbride R."/>
            <person name="Jenkins J."/>
            <person name="Plott C."/>
            <person name="Lovell J."/>
            <person name="Lin Y.-M."/>
            <person name="Vaughn R."/>
            <person name="Liu B."/>
            <person name="Li W."/>
            <person name="Simpson S."/>
            <person name="Scheffler B."/>
            <person name="Saski C."/>
            <person name="Grover C."/>
            <person name="Hu G."/>
            <person name="Conover J."/>
            <person name="Carlson J."/>
            <person name="Shu S."/>
            <person name="Boston L."/>
            <person name="Williams M."/>
            <person name="Peterson D."/>
            <person name="Mcgee K."/>
            <person name="Jones D."/>
            <person name="Wendel J."/>
            <person name="Stelly D."/>
            <person name="Grimwood J."/>
            <person name="Schmutz J."/>
        </authorList>
    </citation>
    <scope>NUCLEOTIDE SEQUENCE [LARGE SCALE GENOMIC DNA]</scope>
    <source>
        <strain evidence="2">7179.01</strain>
    </source>
</reference>
<evidence type="ECO:0000256" key="1">
    <source>
        <dbReference type="SAM" id="Phobius"/>
    </source>
</evidence>
<dbReference type="Proteomes" id="UP000322667">
    <property type="component" value="Chromosome A04"/>
</dbReference>